<sequence length="420" mass="45409">MGILQELLQDIPVPKMVKVKQTFDKSQVEDVGGTLKAELEKVKDTVTPGMEIAIAVGSRGVDRIVEITAITVQFLKDLGAKPFIVPSMGSHGGATGPGQKAVLEHLGVSEESVGAEIRSSMEVIKLGELPNGLPVYIDKLASEADGIVVINRVKPHTAFRGHVESGIMKMISIGLGKQKGAEACHQLGFKHMAEHVPAMAKLAMEKMPILFGVATVENAFDKVAKIEVLKPEEVEEKETELLKLAKDLLPKLLFDQIDVLVIDQIGKNISGDGMDPNITGRYPTPYAHGGPDVTKMVVLDLTPQTEGNANGVGTADFTTQRLVDKMDRDATYANGLTSTVVGPTHISTTLPTDKQAIQAAIKTCNILDFTKAKVVRIKNTLEVSEIEVSESYLDYVKEHANIEQISEPYAFGFDDEGNLF</sequence>
<dbReference type="GO" id="GO:0050043">
    <property type="term" value="F:lactate racemase activity"/>
    <property type="evidence" value="ECO:0007669"/>
    <property type="project" value="InterPro"/>
</dbReference>
<dbReference type="OrthoDB" id="9788398at2"/>
<dbReference type="Gene3D" id="3.40.50.11440">
    <property type="match status" value="1"/>
</dbReference>
<dbReference type="Pfam" id="PF09861">
    <property type="entry name" value="Lar_N"/>
    <property type="match status" value="1"/>
</dbReference>
<feature type="domain" description="LarA-like N-terminal" evidence="1">
    <location>
        <begin position="34"/>
        <end position="191"/>
    </location>
</feature>
<name>A0A345PCB1_9BACI</name>
<dbReference type="AlphaFoldDB" id="A0A345PCB1"/>
<keyword evidence="3" id="KW-1185">Reference proteome</keyword>
<dbReference type="Proteomes" id="UP000253908">
    <property type="component" value="Chromosome"/>
</dbReference>
<proteinExistence type="predicted"/>
<evidence type="ECO:0000259" key="1">
    <source>
        <dbReference type="Pfam" id="PF09861"/>
    </source>
</evidence>
<protein>
    <recommendedName>
        <fullName evidence="1">LarA-like N-terminal domain-containing protein</fullName>
    </recommendedName>
</protein>
<dbReference type="InterPro" id="IPR018657">
    <property type="entry name" value="LarA-like_N"/>
</dbReference>
<evidence type="ECO:0000313" key="2">
    <source>
        <dbReference type="EMBL" id="AXI07641.1"/>
    </source>
</evidence>
<dbReference type="EMBL" id="CP024848">
    <property type="protein sequence ID" value="AXI07641.1"/>
    <property type="molecule type" value="Genomic_DNA"/>
</dbReference>
<reference evidence="3" key="1">
    <citation type="submission" date="2017-11" db="EMBL/GenBank/DDBJ databases">
        <authorList>
            <person name="Zhu W."/>
        </authorList>
    </citation>
    <scope>NUCLEOTIDE SEQUENCE [LARGE SCALE GENOMIC DNA]</scope>
    <source>
        <strain evidence="3">160</strain>
    </source>
</reference>
<dbReference type="RefSeq" id="WP_114914935.1">
    <property type="nucleotide sequence ID" value="NZ_CP024848.1"/>
</dbReference>
<dbReference type="KEGG" id="ocn:CUC15_00905"/>
<gene>
    <name evidence="2" type="ORF">CUC15_00905</name>
</gene>
<accession>A0A345PCB1</accession>
<organism evidence="2 3">
    <name type="scientific">Oceanobacillus zhaokaii</name>
    <dbReference type="NCBI Taxonomy" id="2052660"/>
    <lineage>
        <taxon>Bacteria</taxon>
        <taxon>Bacillati</taxon>
        <taxon>Bacillota</taxon>
        <taxon>Bacilli</taxon>
        <taxon>Bacillales</taxon>
        <taxon>Bacillaceae</taxon>
        <taxon>Oceanobacillus</taxon>
    </lineage>
</organism>
<evidence type="ECO:0000313" key="3">
    <source>
        <dbReference type="Proteomes" id="UP000253908"/>
    </source>
</evidence>